<dbReference type="EMBL" id="CAJPVJ010014433">
    <property type="protein sequence ID" value="CAG2175362.1"/>
    <property type="molecule type" value="Genomic_DNA"/>
</dbReference>
<evidence type="ECO:0000313" key="3">
    <source>
        <dbReference type="Proteomes" id="UP000728032"/>
    </source>
</evidence>
<feature type="transmembrane region" description="Helical" evidence="1">
    <location>
        <begin position="116"/>
        <end position="137"/>
    </location>
</feature>
<proteinExistence type="predicted"/>
<dbReference type="PANTHER" id="PTHR28603">
    <property type="entry name" value="TRANSMEMBRANE PROTEIN 243"/>
    <property type="match status" value="1"/>
</dbReference>
<dbReference type="PANTHER" id="PTHR28603:SF1">
    <property type="entry name" value="TRANSMEMBRANE PROTEIN 243"/>
    <property type="match status" value="1"/>
</dbReference>
<name>A0A7R9MDI7_9ACAR</name>
<reference evidence="2" key="1">
    <citation type="submission" date="2020-11" db="EMBL/GenBank/DDBJ databases">
        <authorList>
            <person name="Tran Van P."/>
        </authorList>
    </citation>
    <scope>NUCLEOTIDE SEQUENCE</scope>
</reference>
<dbReference type="EMBL" id="OC929258">
    <property type="protein sequence ID" value="CAD7658176.1"/>
    <property type="molecule type" value="Genomic_DNA"/>
</dbReference>
<keyword evidence="3" id="KW-1185">Reference proteome</keyword>
<keyword evidence="1" id="KW-0472">Membrane</keyword>
<dbReference type="AlphaFoldDB" id="A0A7R9MDI7"/>
<accession>A0A7R9MDI7</accession>
<evidence type="ECO:0000313" key="2">
    <source>
        <dbReference type="EMBL" id="CAD7658176.1"/>
    </source>
</evidence>
<feature type="transmembrane region" description="Helical" evidence="1">
    <location>
        <begin position="54"/>
        <end position="75"/>
    </location>
</feature>
<dbReference type="Proteomes" id="UP000728032">
    <property type="component" value="Unassembled WGS sequence"/>
</dbReference>
<protein>
    <submittedName>
        <fullName evidence="2">Uncharacterized protein</fullName>
    </submittedName>
</protein>
<feature type="transmembrane region" description="Helical" evidence="1">
    <location>
        <begin position="81"/>
        <end position="104"/>
    </location>
</feature>
<dbReference type="Pfam" id="PF10856">
    <property type="entry name" value="DUF2678"/>
    <property type="match status" value="1"/>
</dbReference>
<sequence length="140" mass="15944">MNGIESEPLIGTVNTHMSDNRPLFGDRSTNRVSMRSLHRFPPLIHCLIVFKDRIISLSLFSVCGLLLLIAIITLVTIKFNAINLITILVILSFVASHALLIQWYRLGDLDPKFRYLLLWNSVNICVLCIVAIVYYHFSSK</sequence>
<organism evidence="2">
    <name type="scientific">Oppiella nova</name>
    <dbReference type="NCBI Taxonomy" id="334625"/>
    <lineage>
        <taxon>Eukaryota</taxon>
        <taxon>Metazoa</taxon>
        <taxon>Ecdysozoa</taxon>
        <taxon>Arthropoda</taxon>
        <taxon>Chelicerata</taxon>
        <taxon>Arachnida</taxon>
        <taxon>Acari</taxon>
        <taxon>Acariformes</taxon>
        <taxon>Sarcoptiformes</taxon>
        <taxon>Oribatida</taxon>
        <taxon>Brachypylina</taxon>
        <taxon>Oppioidea</taxon>
        <taxon>Oppiidae</taxon>
        <taxon>Oppiella</taxon>
    </lineage>
</organism>
<keyword evidence="1" id="KW-0812">Transmembrane</keyword>
<gene>
    <name evidence="2" type="ORF">ONB1V03_LOCUS14799</name>
</gene>
<dbReference type="InterPro" id="IPR022564">
    <property type="entry name" value="DUF2678"/>
</dbReference>
<evidence type="ECO:0000256" key="1">
    <source>
        <dbReference type="SAM" id="Phobius"/>
    </source>
</evidence>
<keyword evidence="1" id="KW-1133">Transmembrane helix</keyword>
<dbReference type="OrthoDB" id="437693at2759"/>